<dbReference type="AlphaFoldDB" id="A0A7L7KUK5"/>
<dbReference type="PANTHER" id="PTHR43833:SF7">
    <property type="entry name" value="KTR SYSTEM POTASSIUM UPTAKE PROTEIN C"/>
    <property type="match status" value="1"/>
</dbReference>
<name>A0A7L7KUK5_9MOLU</name>
<dbReference type="Pfam" id="PF02080">
    <property type="entry name" value="TrkA_C"/>
    <property type="match status" value="1"/>
</dbReference>
<evidence type="ECO:0000313" key="4">
    <source>
        <dbReference type="Proteomes" id="UP000514720"/>
    </source>
</evidence>
<dbReference type="InterPro" id="IPR050721">
    <property type="entry name" value="Trk_Ktr_HKT_K-transport"/>
</dbReference>
<dbReference type="PROSITE" id="PS51202">
    <property type="entry name" value="RCK_C"/>
    <property type="match status" value="1"/>
</dbReference>
<dbReference type="Pfam" id="PF02254">
    <property type="entry name" value="TrkA_N"/>
    <property type="match status" value="1"/>
</dbReference>
<dbReference type="KEGG" id="xcl:G4Z02_07930"/>
<dbReference type="SUPFAM" id="SSF116726">
    <property type="entry name" value="TrkA C-terminal domain-like"/>
    <property type="match status" value="1"/>
</dbReference>
<dbReference type="InterPro" id="IPR036721">
    <property type="entry name" value="RCK_C_sf"/>
</dbReference>
<dbReference type="GO" id="GO:0006813">
    <property type="term" value="P:potassium ion transport"/>
    <property type="evidence" value="ECO:0007669"/>
    <property type="project" value="InterPro"/>
</dbReference>
<dbReference type="PROSITE" id="PS51201">
    <property type="entry name" value="RCK_N"/>
    <property type="match status" value="1"/>
</dbReference>
<proteinExistence type="predicted"/>
<dbReference type="RefSeq" id="WP_258877477.1">
    <property type="nucleotide sequence ID" value="NZ_CP048914.1"/>
</dbReference>
<accession>A0A7L7KUK5</accession>
<keyword evidence="4" id="KW-1185">Reference proteome</keyword>
<protein>
    <submittedName>
        <fullName evidence="3">TrkA family potassium uptake protein</fullName>
    </submittedName>
</protein>
<sequence length="219" mass="24168">MARKSFAVIGMGRFGQSVVVELINKDVDVLVIDRDPERIARMSQIATHAVTLDTTDVQALKEVGISSIDCVVVAIGKDLQSSILTTLILKDLGVETVIVKVQNADHAKVVEKLGADEIIQPEQQSGKRLASKIVSDNVLDYIDLNESHSFIVVNATTKIIDSTIINLDVRNKFKINVVAIRRGEDVIIPNADTVIEQEDQLLLIGNNTDLDKFNNWLRK</sequence>
<dbReference type="InterPro" id="IPR006037">
    <property type="entry name" value="RCK_C"/>
</dbReference>
<organism evidence="3 4">
    <name type="scientific">Candidatus Xianfuyuplasma coldseepsis</name>
    <dbReference type="NCBI Taxonomy" id="2782163"/>
    <lineage>
        <taxon>Bacteria</taxon>
        <taxon>Bacillati</taxon>
        <taxon>Mycoplasmatota</taxon>
        <taxon>Mollicutes</taxon>
        <taxon>Candidatus Izemoplasmatales</taxon>
        <taxon>Candidatus Izemoplasmataceae</taxon>
        <taxon>Candidatus Xianfuyuplasma</taxon>
    </lineage>
</organism>
<reference evidence="3 4" key="1">
    <citation type="submission" date="2020-02" db="EMBL/GenBank/DDBJ databases">
        <authorList>
            <person name="Zheng R.K."/>
            <person name="Sun C.M."/>
        </authorList>
    </citation>
    <scope>NUCLEOTIDE SEQUENCE [LARGE SCALE GENOMIC DNA]</scope>
    <source>
        <strain evidence="4">zrk13</strain>
    </source>
</reference>
<evidence type="ECO:0000313" key="3">
    <source>
        <dbReference type="EMBL" id="QMS85674.1"/>
    </source>
</evidence>
<dbReference type="Proteomes" id="UP000514720">
    <property type="component" value="Chromosome"/>
</dbReference>
<evidence type="ECO:0000259" key="1">
    <source>
        <dbReference type="PROSITE" id="PS51201"/>
    </source>
</evidence>
<evidence type="ECO:0000259" key="2">
    <source>
        <dbReference type="PROSITE" id="PS51202"/>
    </source>
</evidence>
<dbReference type="PANTHER" id="PTHR43833">
    <property type="entry name" value="POTASSIUM CHANNEL PROTEIN 2-RELATED-RELATED"/>
    <property type="match status" value="1"/>
</dbReference>
<dbReference type="GO" id="GO:0008324">
    <property type="term" value="F:monoatomic cation transmembrane transporter activity"/>
    <property type="evidence" value="ECO:0007669"/>
    <property type="project" value="InterPro"/>
</dbReference>
<feature type="domain" description="RCK C-terminal" evidence="2">
    <location>
        <begin position="136"/>
        <end position="219"/>
    </location>
</feature>
<gene>
    <name evidence="3" type="ORF">G4Z02_07930</name>
</gene>
<dbReference type="InterPro" id="IPR036291">
    <property type="entry name" value="NAD(P)-bd_dom_sf"/>
</dbReference>
<dbReference type="Gene3D" id="3.30.70.1450">
    <property type="entry name" value="Regulator of K+ conductance, C-terminal domain"/>
    <property type="match status" value="1"/>
</dbReference>
<dbReference type="SUPFAM" id="SSF51735">
    <property type="entry name" value="NAD(P)-binding Rossmann-fold domains"/>
    <property type="match status" value="1"/>
</dbReference>
<dbReference type="Gene3D" id="3.40.50.720">
    <property type="entry name" value="NAD(P)-binding Rossmann-like Domain"/>
    <property type="match status" value="1"/>
</dbReference>
<dbReference type="EMBL" id="CP048914">
    <property type="protein sequence ID" value="QMS85674.1"/>
    <property type="molecule type" value="Genomic_DNA"/>
</dbReference>
<feature type="domain" description="RCK N-terminal" evidence="1">
    <location>
        <begin position="3"/>
        <end position="119"/>
    </location>
</feature>
<dbReference type="InterPro" id="IPR003148">
    <property type="entry name" value="RCK_N"/>
</dbReference>